<protein>
    <submittedName>
        <fullName evidence="5">DUF86 domain-containing protein</fullName>
    </submittedName>
</protein>
<evidence type="ECO:0000313" key="6">
    <source>
        <dbReference type="Proteomes" id="UP000316360"/>
    </source>
</evidence>
<proteinExistence type="inferred from homology"/>
<dbReference type="GO" id="GO:0004540">
    <property type="term" value="F:RNA nuclease activity"/>
    <property type="evidence" value="ECO:0007669"/>
    <property type="project" value="InterPro"/>
</dbReference>
<dbReference type="InterPro" id="IPR008201">
    <property type="entry name" value="HepT-like"/>
</dbReference>
<evidence type="ECO:0000256" key="1">
    <source>
        <dbReference type="ARBA" id="ARBA00022649"/>
    </source>
</evidence>
<dbReference type="Proteomes" id="UP000316360">
    <property type="component" value="Unassembled WGS sequence"/>
</dbReference>
<organism evidence="5 6">
    <name type="scientific">Aerophobetes bacterium</name>
    <dbReference type="NCBI Taxonomy" id="2030807"/>
    <lineage>
        <taxon>Bacteria</taxon>
        <taxon>Candidatus Aerophobota</taxon>
    </lineage>
</organism>
<evidence type="ECO:0000256" key="3">
    <source>
        <dbReference type="ARBA" id="ARBA00022801"/>
    </source>
</evidence>
<dbReference type="EMBL" id="SOKJ01000405">
    <property type="protein sequence ID" value="TET07726.1"/>
    <property type="molecule type" value="Genomic_DNA"/>
</dbReference>
<keyword evidence="1" id="KW-1277">Toxin-antitoxin system</keyword>
<dbReference type="AlphaFoldDB" id="A0A523RPS9"/>
<sequence length="58" mass="6738">FAQEIAKSAGFRNAIVHEYNEIDKNIVYQTVGEAIKQYPEYCQYILNFLNSFSPGKYL</sequence>
<dbReference type="InterPro" id="IPR037038">
    <property type="entry name" value="HepT-like_sf"/>
</dbReference>
<gene>
    <name evidence="5" type="ORF">E3J84_07065</name>
</gene>
<comment type="similarity">
    <text evidence="4">Belongs to the HepT RNase toxin family.</text>
</comment>
<dbReference type="GO" id="GO:0110001">
    <property type="term" value="C:toxin-antitoxin complex"/>
    <property type="evidence" value="ECO:0007669"/>
    <property type="project" value="InterPro"/>
</dbReference>
<feature type="non-terminal residue" evidence="5">
    <location>
        <position position="1"/>
    </location>
</feature>
<keyword evidence="2" id="KW-0540">Nuclease</keyword>
<evidence type="ECO:0000256" key="2">
    <source>
        <dbReference type="ARBA" id="ARBA00022722"/>
    </source>
</evidence>
<name>A0A523RPS9_UNCAE</name>
<reference evidence="5 6" key="1">
    <citation type="submission" date="2019-03" db="EMBL/GenBank/DDBJ databases">
        <title>Metabolic potential of uncultured bacteria and archaea associated with petroleum seepage in deep-sea sediments.</title>
        <authorList>
            <person name="Dong X."/>
            <person name="Hubert C."/>
        </authorList>
    </citation>
    <scope>NUCLEOTIDE SEQUENCE [LARGE SCALE GENOMIC DNA]</scope>
    <source>
        <strain evidence="5">E44_bin7</strain>
    </source>
</reference>
<evidence type="ECO:0000313" key="5">
    <source>
        <dbReference type="EMBL" id="TET07726.1"/>
    </source>
</evidence>
<keyword evidence="3" id="KW-0378">Hydrolase</keyword>
<accession>A0A523RPS9</accession>
<comment type="caution">
    <text evidence="5">The sequence shown here is derived from an EMBL/GenBank/DDBJ whole genome shotgun (WGS) entry which is preliminary data.</text>
</comment>
<dbReference type="Gene3D" id="1.20.120.580">
    <property type="entry name" value="bsu32300-like"/>
    <property type="match status" value="1"/>
</dbReference>
<dbReference type="Pfam" id="PF01934">
    <property type="entry name" value="HepT-like"/>
    <property type="match status" value="1"/>
</dbReference>
<dbReference type="GO" id="GO:0016787">
    <property type="term" value="F:hydrolase activity"/>
    <property type="evidence" value="ECO:0007669"/>
    <property type="project" value="UniProtKB-KW"/>
</dbReference>
<evidence type="ECO:0000256" key="4">
    <source>
        <dbReference type="ARBA" id="ARBA00024207"/>
    </source>
</evidence>